<dbReference type="Proteomes" id="UP000620124">
    <property type="component" value="Unassembled WGS sequence"/>
</dbReference>
<dbReference type="OrthoDB" id="10253115at2759"/>
<dbReference type="InterPro" id="IPR042099">
    <property type="entry name" value="ANL_N_sf"/>
</dbReference>
<dbReference type="SUPFAM" id="SSF56801">
    <property type="entry name" value="Acetyl-CoA synthetase-like"/>
    <property type="match status" value="1"/>
</dbReference>
<evidence type="ECO:0000259" key="3">
    <source>
        <dbReference type="Pfam" id="PF00501"/>
    </source>
</evidence>
<evidence type="ECO:0000259" key="4">
    <source>
        <dbReference type="Pfam" id="PF13193"/>
    </source>
</evidence>
<keyword evidence="6" id="KW-1185">Reference proteome</keyword>
<evidence type="ECO:0000313" key="6">
    <source>
        <dbReference type="Proteomes" id="UP000620124"/>
    </source>
</evidence>
<dbReference type="GO" id="GO:0031956">
    <property type="term" value="F:medium-chain fatty acid-CoA ligase activity"/>
    <property type="evidence" value="ECO:0007669"/>
    <property type="project" value="TreeGrafter"/>
</dbReference>
<evidence type="ECO:0000313" key="5">
    <source>
        <dbReference type="EMBL" id="KAF7352822.1"/>
    </source>
</evidence>
<sequence>MSWHPKRTLAEVDAILCAPGQPLELETILVDGRVQRVYKNQWPSVRQFWLWSSAEYANKTYLVFENQRYTYKEVFDRSLKSAAIFRDVYGIRKGEAQLEVGICSRNYPEYTVSFFACHLLGAVPVLINAWLPIAPLIHCLTITQCKLIILDSERADRLEPEIKKITKEAGATGVVVMESHEGKGNWKGMQPWETIVKNYKEDPSKVLQNDPKIEHEDNCLIIFTSGTTGLPKGVLSTQRQFLTNTLNAMVARRRALLRRGENIPAPSPQDPQPGILIAVPFFSRHDNIAAGDSLSSPLLSSTQASQMSATLGGGKVALLRKWNPKEAARLIREEKLTTTGGVPSMSVDLIESDLKGYPLESMTHGGAPAAAIIAKRARAAFPDVILSQGYGMTECNSIAASFAGDDYDARPTSTGFASPVNDLLIVKDGKAVPRGEIGEIWIRGPNVMKGYWRDQATTDKAVTKDGWLMSGDIGLLDEEGFLYIRDRIKDIIIRGGENIDSSTVENALFSDGIMEVAAVAVPDEKLGELVAAVVSLKPEYRGKITEQALIALARTRLPNFAVPVMVVFQAELPHNPAGKVLKSDLRELARREWGEKRTKGGSGQTLRLRLDYCESA</sequence>
<comment type="caution">
    <text evidence="5">The sequence shown here is derived from an EMBL/GenBank/DDBJ whole genome shotgun (WGS) entry which is preliminary data.</text>
</comment>
<dbReference type="GO" id="GO:0006631">
    <property type="term" value="P:fatty acid metabolic process"/>
    <property type="evidence" value="ECO:0007669"/>
    <property type="project" value="TreeGrafter"/>
</dbReference>
<dbReference type="PANTHER" id="PTHR43201">
    <property type="entry name" value="ACYL-COA SYNTHETASE"/>
    <property type="match status" value="1"/>
</dbReference>
<dbReference type="InterPro" id="IPR045851">
    <property type="entry name" value="AMP-bd_C_sf"/>
</dbReference>
<evidence type="ECO:0000256" key="1">
    <source>
        <dbReference type="ARBA" id="ARBA00006432"/>
    </source>
</evidence>
<dbReference type="Pfam" id="PF13193">
    <property type="entry name" value="AMP-binding_C"/>
    <property type="match status" value="1"/>
</dbReference>
<dbReference type="PROSITE" id="PS00455">
    <property type="entry name" value="AMP_BINDING"/>
    <property type="match status" value="1"/>
</dbReference>
<protein>
    <submittedName>
        <fullName evidence="5">2-succinylbenzoate--CoA ligase</fullName>
    </submittedName>
</protein>
<accession>A0A8H6Y6N2</accession>
<gene>
    <name evidence="5" type="ORF">MVEN_01249100</name>
</gene>
<dbReference type="Gene3D" id="3.30.300.30">
    <property type="match status" value="1"/>
</dbReference>
<proteinExistence type="inferred from homology"/>
<name>A0A8H6Y6N2_9AGAR</name>
<feature type="domain" description="AMP-dependent synthetase/ligase" evidence="3">
    <location>
        <begin position="52"/>
        <end position="452"/>
    </location>
</feature>
<evidence type="ECO:0000256" key="2">
    <source>
        <dbReference type="ARBA" id="ARBA00022598"/>
    </source>
</evidence>
<feature type="domain" description="AMP-binding enzyme C-terminal" evidence="4">
    <location>
        <begin position="505"/>
        <end position="579"/>
    </location>
</feature>
<dbReference type="InterPro" id="IPR025110">
    <property type="entry name" value="AMP-bd_C"/>
</dbReference>
<keyword evidence="2 5" id="KW-0436">Ligase</keyword>
<dbReference type="AlphaFoldDB" id="A0A8H6Y6N2"/>
<dbReference type="PANTHER" id="PTHR43201:SF5">
    <property type="entry name" value="MEDIUM-CHAIN ACYL-COA LIGASE ACSF2, MITOCHONDRIAL"/>
    <property type="match status" value="1"/>
</dbReference>
<dbReference type="Gene3D" id="3.40.50.12780">
    <property type="entry name" value="N-terminal domain of ligase-like"/>
    <property type="match status" value="1"/>
</dbReference>
<reference evidence="5" key="1">
    <citation type="submission" date="2020-05" db="EMBL/GenBank/DDBJ databases">
        <title>Mycena genomes resolve the evolution of fungal bioluminescence.</title>
        <authorList>
            <person name="Tsai I.J."/>
        </authorList>
    </citation>
    <scope>NUCLEOTIDE SEQUENCE</scope>
    <source>
        <strain evidence="5">CCC161011</strain>
    </source>
</reference>
<dbReference type="InterPro" id="IPR020845">
    <property type="entry name" value="AMP-binding_CS"/>
</dbReference>
<dbReference type="EMBL" id="JACAZI010000009">
    <property type="protein sequence ID" value="KAF7352822.1"/>
    <property type="molecule type" value="Genomic_DNA"/>
</dbReference>
<dbReference type="Pfam" id="PF00501">
    <property type="entry name" value="AMP-binding"/>
    <property type="match status" value="1"/>
</dbReference>
<comment type="similarity">
    <text evidence="1">Belongs to the ATP-dependent AMP-binding enzyme family.</text>
</comment>
<dbReference type="InterPro" id="IPR000873">
    <property type="entry name" value="AMP-dep_synth/lig_dom"/>
</dbReference>
<organism evidence="5 6">
    <name type="scientific">Mycena venus</name>
    <dbReference type="NCBI Taxonomy" id="2733690"/>
    <lineage>
        <taxon>Eukaryota</taxon>
        <taxon>Fungi</taxon>
        <taxon>Dikarya</taxon>
        <taxon>Basidiomycota</taxon>
        <taxon>Agaricomycotina</taxon>
        <taxon>Agaricomycetes</taxon>
        <taxon>Agaricomycetidae</taxon>
        <taxon>Agaricales</taxon>
        <taxon>Marasmiineae</taxon>
        <taxon>Mycenaceae</taxon>
        <taxon>Mycena</taxon>
    </lineage>
</organism>